<comment type="similarity">
    <text evidence="1 6">Belongs to the peptidase M42 family.</text>
</comment>
<feature type="active site" description="Proton acceptor" evidence="7">
    <location>
        <position position="209"/>
    </location>
</feature>
<evidence type="ECO:0000256" key="7">
    <source>
        <dbReference type="PIRSR" id="PIRSR001123-1"/>
    </source>
</evidence>
<evidence type="ECO:0000256" key="5">
    <source>
        <dbReference type="ARBA" id="ARBA00022801"/>
    </source>
</evidence>
<evidence type="ECO:0000313" key="9">
    <source>
        <dbReference type="EMBL" id="HAV91738.1"/>
    </source>
</evidence>
<evidence type="ECO:0000256" key="1">
    <source>
        <dbReference type="ARBA" id="ARBA00006272"/>
    </source>
</evidence>
<dbReference type="SUPFAM" id="SSF101821">
    <property type="entry name" value="Aminopeptidase/glucanase lid domain"/>
    <property type="match status" value="1"/>
</dbReference>
<dbReference type="PANTHER" id="PTHR32481:SF7">
    <property type="entry name" value="AMINOPEPTIDASE YHFE-RELATED"/>
    <property type="match status" value="1"/>
</dbReference>
<accession>A0A350H872</accession>
<dbReference type="CDD" id="cd05657">
    <property type="entry name" value="M42_glucanase_like"/>
    <property type="match status" value="1"/>
</dbReference>
<feature type="binding site" evidence="8">
    <location>
        <position position="60"/>
    </location>
    <ligand>
        <name>Zn(2+)</name>
        <dbReference type="ChEBI" id="CHEBI:29105"/>
        <label>1</label>
    </ligand>
</feature>
<feature type="binding site" evidence="8">
    <location>
        <position position="310"/>
    </location>
    <ligand>
        <name>Zn(2+)</name>
        <dbReference type="ChEBI" id="CHEBI:29105"/>
        <label>2</label>
    </ligand>
</feature>
<dbReference type="InterPro" id="IPR051464">
    <property type="entry name" value="Peptidase_M42_aminopept"/>
</dbReference>
<feature type="binding site" evidence="8">
    <location>
        <position position="177"/>
    </location>
    <ligand>
        <name>Zn(2+)</name>
        <dbReference type="ChEBI" id="CHEBI:29105"/>
        <label>1</label>
    </ligand>
</feature>
<sequence>MINEFIKEIVQIDSPSGYTDKAVNHLKEKFDTLGYKTILTNKKALFVSARENVKCAVTAHVDTLGGMVRAIKSDGTLKISQIGGYPNNSFEGEYVKVITRSGNLITGTFLINNPSTHVNREVSKTERTTDNMFIRLDAEVRTAEETKALGISTGDYVLFNPRFEFTETGFVKTRFLDDKACVGIFMELLTEYKEIMEKHDVGFFFSNYEEVGHGAASGIPDSVKELLVADMGVVGDGVEGDEYSVSICPKDSTGPYDYDLTTELINIAKEKNIKYKIDVFPYYGSDGSAALSAGSNFRVALIGPGVSASHGVERTHIKGLNATRDLILEFIKRR</sequence>
<dbReference type="AlphaFoldDB" id="A0A350H872"/>
<feature type="binding site" evidence="8">
    <location>
        <position position="177"/>
    </location>
    <ligand>
        <name>Zn(2+)</name>
        <dbReference type="ChEBI" id="CHEBI:29105"/>
        <label>2</label>
    </ligand>
</feature>
<evidence type="ECO:0000256" key="4">
    <source>
        <dbReference type="ARBA" id="ARBA00022723"/>
    </source>
</evidence>
<dbReference type="Gene3D" id="3.40.630.10">
    <property type="entry name" value="Zn peptidases"/>
    <property type="match status" value="1"/>
</dbReference>
<organism evidence="9 10">
    <name type="scientific">candidate division WOR-3 bacterium</name>
    <dbReference type="NCBI Taxonomy" id="2052148"/>
    <lineage>
        <taxon>Bacteria</taxon>
        <taxon>Bacteria division WOR-3</taxon>
    </lineage>
</organism>
<dbReference type="GO" id="GO:0006508">
    <property type="term" value="P:proteolysis"/>
    <property type="evidence" value="ECO:0007669"/>
    <property type="project" value="UniProtKB-KW"/>
</dbReference>
<gene>
    <name evidence="9" type="ORF">DCW38_00950</name>
</gene>
<dbReference type="GO" id="GO:0046872">
    <property type="term" value="F:metal ion binding"/>
    <property type="evidence" value="ECO:0007669"/>
    <property type="project" value="UniProtKB-UniRule"/>
</dbReference>
<evidence type="ECO:0000256" key="8">
    <source>
        <dbReference type="PIRSR" id="PIRSR001123-2"/>
    </source>
</evidence>
<dbReference type="InterPro" id="IPR008007">
    <property type="entry name" value="Peptidase_M42"/>
</dbReference>
<keyword evidence="5" id="KW-0378">Hydrolase</keyword>
<feature type="binding site" evidence="8">
    <location>
        <position position="210"/>
    </location>
    <ligand>
        <name>Zn(2+)</name>
        <dbReference type="ChEBI" id="CHEBI:29105"/>
        <label>2</label>
    </ligand>
</feature>
<keyword evidence="2" id="KW-0031">Aminopeptidase</keyword>
<reference evidence="9 10" key="1">
    <citation type="journal article" date="2018" name="Nat. Biotechnol.">
        <title>A standardized bacterial taxonomy based on genome phylogeny substantially revises the tree of life.</title>
        <authorList>
            <person name="Parks D.H."/>
            <person name="Chuvochina M."/>
            <person name="Waite D.W."/>
            <person name="Rinke C."/>
            <person name="Skarshewski A."/>
            <person name="Chaumeil P.A."/>
            <person name="Hugenholtz P."/>
        </authorList>
    </citation>
    <scope>NUCLEOTIDE SEQUENCE [LARGE SCALE GENOMIC DNA]</scope>
    <source>
        <strain evidence="9">UBA9956</strain>
    </source>
</reference>
<dbReference type="PIRSF" id="PIRSF001123">
    <property type="entry name" value="PepA_GA"/>
    <property type="match status" value="1"/>
</dbReference>
<protein>
    <submittedName>
        <fullName evidence="9">Glucanase</fullName>
    </submittedName>
</protein>
<evidence type="ECO:0000256" key="2">
    <source>
        <dbReference type="ARBA" id="ARBA00022438"/>
    </source>
</evidence>
<dbReference type="Proteomes" id="UP000264062">
    <property type="component" value="Unassembled WGS sequence"/>
</dbReference>
<comment type="caution">
    <text evidence="9">The sequence shown here is derived from an EMBL/GenBank/DDBJ whole genome shotgun (WGS) entry which is preliminary data.</text>
</comment>
<proteinExistence type="inferred from homology"/>
<dbReference type="Pfam" id="PF05343">
    <property type="entry name" value="Peptidase_M42"/>
    <property type="match status" value="1"/>
</dbReference>
<comment type="cofactor">
    <cofactor evidence="8">
        <name>a divalent metal cation</name>
        <dbReference type="ChEBI" id="CHEBI:60240"/>
    </cofactor>
    <text evidence="8">Binds 2 divalent metal cations per subunit.</text>
</comment>
<dbReference type="SUPFAM" id="SSF53187">
    <property type="entry name" value="Zn-dependent exopeptidases"/>
    <property type="match status" value="1"/>
</dbReference>
<feature type="binding site" evidence="8">
    <location>
        <position position="230"/>
    </location>
    <ligand>
        <name>Zn(2+)</name>
        <dbReference type="ChEBI" id="CHEBI:29105"/>
        <label>1</label>
    </ligand>
</feature>
<dbReference type="InterPro" id="IPR023367">
    <property type="entry name" value="Peptidase_M42_dom2"/>
</dbReference>
<dbReference type="EMBL" id="DMZY01000030">
    <property type="protein sequence ID" value="HAV91738.1"/>
    <property type="molecule type" value="Genomic_DNA"/>
</dbReference>
<keyword evidence="4 8" id="KW-0479">Metal-binding</keyword>
<dbReference type="GO" id="GO:0004177">
    <property type="term" value="F:aminopeptidase activity"/>
    <property type="evidence" value="ECO:0007669"/>
    <property type="project" value="UniProtKB-UniRule"/>
</dbReference>
<dbReference type="Gene3D" id="2.40.30.40">
    <property type="entry name" value="Peptidase M42, domain 2"/>
    <property type="match status" value="1"/>
</dbReference>
<keyword evidence="3" id="KW-0645">Protease</keyword>
<dbReference type="PANTHER" id="PTHR32481">
    <property type="entry name" value="AMINOPEPTIDASE"/>
    <property type="match status" value="1"/>
</dbReference>
<name>A0A350H872_UNCW3</name>
<evidence type="ECO:0000256" key="3">
    <source>
        <dbReference type="ARBA" id="ARBA00022670"/>
    </source>
</evidence>
<evidence type="ECO:0000256" key="6">
    <source>
        <dbReference type="PIRNR" id="PIRNR001123"/>
    </source>
</evidence>
<evidence type="ECO:0000313" key="10">
    <source>
        <dbReference type="Proteomes" id="UP000264062"/>
    </source>
</evidence>